<dbReference type="SUPFAM" id="SSF52833">
    <property type="entry name" value="Thioredoxin-like"/>
    <property type="match status" value="1"/>
</dbReference>
<protein>
    <submittedName>
        <fullName evidence="9">Thioredoxin domain-containing protein</fullName>
    </submittedName>
</protein>
<gene>
    <name evidence="9" type="ORF">ACFQS8_04015</name>
</gene>
<evidence type="ECO:0000256" key="5">
    <source>
        <dbReference type="ARBA" id="ARBA00023284"/>
    </source>
</evidence>
<sequence length="248" mass="26627">MTLGSLIKTSTASAALIFSAACSQAASEPTSVSSKDKAAIEKIVHAYIVENPEVIIEALQVLEERQEIASAEQKSAFLPAFLNLENAPSLGPKDAPITIVEFFDYNCGFCKSSKDWVLDQVDSGDIRVVFMELPVLDSRTKTSALAARASIAAHMQGKYRELHSAMLGASGLTKGRILTLAKEAGLDTQQLAKDMESANAYRLLEDTMKLAEQADILATPSFYVNGKFVSGANFPLLNQHIAAARGSK</sequence>
<comment type="caution">
    <text evidence="9">The sequence shown here is derived from an EMBL/GenBank/DDBJ whole genome shotgun (WGS) entry which is preliminary data.</text>
</comment>
<evidence type="ECO:0000256" key="4">
    <source>
        <dbReference type="ARBA" id="ARBA00023157"/>
    </source>
</evidence>
<dbReference type="PANTHER" id="PTHR13887:SF14">
    <property type="entry name" value="DISULFIDE BOND FORMATION PROTEIN D"/>
    <property type="match status" value="1"/>
</dbReference>
<dbReference type="PANTHER" id="PTHR13887">
    <property type="entry name" value="GLUTATHIONE S-TRANSFERASE KAPPA"/>
    <property type="match status" value="1"/>
</dbReference>
<dbReference type="EMBL" id="JBHTBR010000002">
    <property type="protein sequence ID" value="MFC7290770.1"/>
    <property type="molecule type" value="Genomic_DNA"/>
</dbReference>
<dbReference type="Gene3D" id="3.40.30.10">
    <property type="entry name" value="Glutaredoxin"/>
    <property type="match status" value="1"/>
</dbReference>
<feature type="domain" description="Copper resistance protein ScsC N-terminal" evidence="8">
    <location>
        <begin position="36"/>
        <end position="67"/>
    </location>
</feature>
<organism evidence="9 10">
    <name type="scientific">Hirschia litorea</name>
    <dbReference type="NCBI Taxonomy" id="1199156"/>
    <lineage>
        <taxon>Bacteria</taxon>
        <taxon>Pseudomonadati</taxon>
        <taxon>Pseudomonadota</taxon>
        <taxon>Alphaproteobacteria</taxon>
        <taxon>Hyphomonadales</taxon>
        <taxon>Hyphomonadaceae</taxon>
        <taxon>Hirschia</taxon>
    </lineage>
</organism>
<keyword evidence="10" id="KW-1185">Reference proteome</keyword>
<keyword evidence="4" id="KW-1015">Disulfide bond</keyword>
<evidence type="ECO:0000256" key="2">
    <source>
        <dbReference type="ARBA" id="ARBA00022729"/>
    </source>
</evidence>
<name>A0ABW2II27_9PROT</name>
<dbReference type="Pfam" id="PF13462">
    <property type="entry name" value="Thioredoxin_4"/>
    <property type="match status" value="1"/>
</dbReference>
<evidence type="ECO:0000313" key="10">
    <source>
        <dbReference type="Proteomes" id="UP001596492"/>
    </source>
</evidence>
<accession>A0ABW2II27</accession>
<dbReference type="Proteomes" id="UP001596492">
    <property type="component" value="Unassembled WGS sequence"/>
</dbReference>
<feature type="domain" description="Thioredoxin-like fold" evidence="7">
    <location>
        <begin position="86"/>
        <end position="232"/>
    </location>
</feature>
<keyword evidence="3" id="KW-0560">Oxidoreductase</keyword>
<proteinExistence type="inferred from homology"/>
<dbReference type="InterPro" id="IPR036249">
    <property type="entry name" value="Thioredoxin-like_sf"/>
</dbReference>
<comment type="similarity">
    <text evidence="1">Belongs to the thioredoxin family. DsbA subfamily.</text>
</comment>
<keyword evidence="5" id="KW-0676">Redox-active center</keyword>
<feature type="chain" id="PRO_5046360960" evidence="6">
    <location>
        <begin position="26"/>
        <end position="248"/>
    </location>
</feature>
<dbReference type="RefSeq" id="WP_382165947.1">
    <property type="nucleotide sequence ID" value="NZ_JBHTBR010000002.1"/>
</dbReference>
<feature type="signal peptide" evidence="6">
    <location>
        <begin position="1"/>
        <end position="25"/>
    </location>
</feature>
<evidence type="ECO:0000313" key="9">
    <source>
        <dbReference type="EMBL" id="MFC7290770.1"/>
    </source>
</evidence>
<dbReference type="Pfam" id="PF18312">
    <property type="entry name" value="ScsC_N"/>
    <property type="match status" value="1"/>
</dbReference>
<evidence type="ECO:0000259" key="8">
    <source>
        <dbReference type="Pfam" id="PF18312"/>
    </source>
</evidence>
<evidence type="ECO:0000256" key="3">
    <source>
        <dbReference type="ARBA" id="ARBA00023002"/>
    </source>
</evidence>
<evidence type="ECO:0000256" key="1">
    <source>
        <dbReference type="ARBA" id="ARBA00005791"/>
    </source>
</evidence>
<keyword evidence="2 6" id="KW-0732">Signal</keyword>
<evidence type="ECO:0000256" key="6">
    <source>
        <dbReference type="SAM" id="SignalP"/>
    </source>
</evidence>
<reference evidence="10" key="1">
    <citation type="journal article" date="2019" name="Int. J. Syst. Evol. Microbiol.">
        <title>The Global Catalogue of Microorganisms (GCM) 10K type strain sequencing project: providing services to taxonomists for standard genome sequencing and annotation.</title>
        <authorList>
            <consortium name="The Broad Institute Genomics Platform"/>
            <consortium name="The Broad Institute Genome Sequencing Center for Infectious Disease"/>
            <person name="Wu L."/>
            <person name="Ma J."/>
        </authorList>
    </citation>
    <scope>NUCLEOTIDE SEQUENCE [LARGE SCALE GENOMIC DNA]</scope>
    <source>
        <strain evidence="10">CCUG 51308</strain>
    </source>
</reference>
<evidence type="ECO:0000259" key="7">
    <source>
        <dbReference type="Pfam" id="PF13462"/>
    </source>
</evidence>
<dbReference type="InterPro" id="IPR041205">
    <property type="entry name" value="ScsC_N"/>
</dbReference>
<dbReference type="InterPro" id="IPR012336">
    <property type="entry name" value="Thioredoxin-like_fold"/>
</dbReference>